<protein>
    <submittedName>
        <fullName evidence="2">Uncharacterized protein</fullName>
    </submittedName>
</protein>
<gene>
    <name evidence="2" type="ORF">KL86DPRO_11499</name>
</gene>
<evidence type="ECO:0000313" key="2">
    <source>
        <dbReference type="EMBL" id="SBV99044.1"/>
    </source>
</evidence>
<accession>A0A212JHZ2</accession>
<dbReference type="EMBL" id="FLUQ01000001">
    <property type="protein sequence ID" value="SBV99044.1"/>
    <property type="molecule type" value="Genomic_DNA"/>
</dbReference>
<name>A0A212JHZ2_9DELT</name>
<evidence type="ECO:0000256" key="1">
    <source>
        <dbReference type="SAM" id="MobiDB-lite"/>
    </source>
</evidence>
<dbReference type="AlphaFoldDB" id="A0A212JHZ2"/>
<organism evidence="2">
    <name type="scientific">uncultured delta proteobacterium</name>
    <dbReference type="NCBI Taxonomy" id="34034"/>
    <lineage>
        <taxon>Bacteria</taxon>
        <taxon>Deltaproteobacteria</taxon>
        <taxon>environmental samples</taxon>
    </lineage>
</organism>
<proteinExistence type="predicted"/>
<feature type="region of interest" description="Disordered" evidence="1">
    <location>
        <begin position="467"/>
        <end position="488"/>
    </location>
</feature>
<reference evidence="2" key="1">
    <citation type="submission" date="2016-04" db="EMBL/GenBank/DDBJ databases">
        <authorList>
            <person name="Evans L.H."/>
            <person name="Alamgir A."/>
            <person name="Owens N."/>
            <person name="Weber N.D."/>
            <person name="Virtaneva K."/>
            <person name="Barbian K."/>
            <person name="Babar A."/>
            <person name="Rosenke K."/>
        </authorList>
    </citation>
    <scope>NUCLEOTIDE SEQUENCE</scope>
    <source>
        <strain evidence="2">86</strain>
    </source>
</reference>
<sequence length="488" mass="52838">MRIPGEALMPDTEERGRDDSALGALRNNDALGVWRNDDALGVLRNDDALGVWLRQKRRQMAHTALVEAQNTYTLLMDQWTETAQAERRGARAANVAKDCVAHHTRAVDEAMAESAMDAEAGEAFRVWAKGRGRAVCLRMAAFEDTQRREHALEQHDARRGGILRAASMEPEQYADHAAQMEEVHVLAVGQGLFTPGEAHKRLGLDTLALKDIVFGSLYAADPGKAMAAMSALGFDAARQKRERCRFDGDARAGELMEDAARRDRAAVLAGDVEDAETAAALTGDGNGLRLLAVQFLDAGEQKAAEELLRHADLYESHAVVIKESAAMDLPALSSVIHKLEKTLRAVASASLRGVLETELGLRAAVYRHRETVLLRDPAEAVADEARGETEEQTASCRLAAQARNGVPEEDRRVLTNAERRSLVSLAGRLAAADAAARTAAYAEFRERLGRHADRAVGEILAAMGEEGMRNNTGGTDGSAGYSRMGECL</sequence>